<feature type="region of interest" description="Disordered" evidence="4">
    <location>
        <begin position="515"/>
        <end position="541"/>
    </location>
</feature>
<evidence type="ECO:0000256" key="2">
    <source>
        <dbReference type="ARBA" id="ARBA00023043"/>
    </source>
</evidence>
<organism evidence="5 6">
    <name type="scientific">Plectus sambesii</name>
    <dbReference type="NCBI Taxonomy" id="2011161"/>
    <lineage>
        <taxon>Eukaryota</taxon>
        <taxon>Metazoa</taxon>
        <taxon>Ecdysozoa</taxon>
        <taxon>Nematoda</taxon>
        <taxon>Chromadorea</taxon>
        <taxon>Plectida</taxon>
        <taxon>Plectina</taxon>
        <taxon>Plectoidea</taxon>
        <taxon>Plectidae</taxon>
        <taxon>Plectus</taxon>
    </lineage>
</organism>
<dbReference type="SMART" id="SM00248">
    <property type="entry name" value="ANK"/>
    <property type="match status" value="6"/>
</dbReference>
<dbReference type="InterPro" id="IPR033635">
    <property type="entry name" value="ANKS1/Caskin"/>
</dbReference>
<accession>A0A914X7S8</accession>
<evidence type="ECO:0000313" key="6">
    <source>
        <dbReference type="WBParaSite" id="PSAMB.scaffold6748size8859.g29023.t1"/>
    </source>
</evidence>
<dbReference type="WBParaSite" id="PSAMB.scaffold6748size8859.g29023.t1">
    <property type="protein sequence ID" value="PSAMB.scaffold6748size8859.g29023.t1"/>
    <property type="gene ID" value="PSAMB.scaffold6748size8859.g29023"/>
</dbReference>
<feature type="repeat" description="ANK" evidence="3">
    <location>
        <begin position="165"/>
        <end position="197"/>
    </location>
</feature>
<dbReference type="PANTHER" id="PTHR24174:SF16">
    <property type="entry name" value="CASKIN-2"/>
    <property type="match status" value="1"/>
</dbReference>
<dbReference type="SUPFAM" id="SSF48403">
    <property type="entry name" value="Ankyrin repeat"/>
    <property type="match status" value="1"/>
</dbReference>
<feature type="repeat" description="ANK" evidence="3">
    <location>
        <begin position="98"/>
        <end position="120"/>
    </location>
</feature>
<protein>
    <submittedName>
        <fullName evidence="6">Uncharacterized protein</fullName>
    </submittedName>
</protein>
<evidence type="ECO:0000256" key="4">
    <source>
        <dbReference type="SAM" id="MobiDB-lite"/>
    </source>
</evidence>
<evidence type="ECO:0000256" key="3">
    <source>
        <dbReference type="PROSITE-ProRule" id="PRU00023"/>
    </source>
</evidence>
<dbReference type="Gene3D" id="1.25.40.20">
    <property type="entry name" value="Ankyrin repeat-containing domain"/>
    <property type="match status" value="2"/>
</dbReference>
<dbReference type="InterPro" id="IPR036770">
    <property type="entry name" value="Ankyrin_rpt-contain_sf"/>
</dbReference>
<feature type="compositionally biased region" description="Polar residues" evidence="4">
    <location>
        <begin position="368"/>
        <end position="377"/>
    </location>
</feature>
<feature type="repeat" description="ANK" evidence="3">
    <location>
        <begin position="64"/>
        <end position="96"/>
    </location>
</feature>
<reference evidence="6" key="1">
    <citation type="submission" date="2022-11" db="UniProtKB">
        <authorList>
            <consortium name="WormBaseParasite"/>
        </authorList>
    </citation>
    <scope>IDENTIFICATION</scope>
</reference>
<feature type="repeat" description="ANK" evidence="3">
    <location>
        <begin position="204"/>
        <end position="236"/>
    </location>
</feature>
<feature type="compositionally biased region" description="Basic and acidic residues" evidence="4">
    <location>
        <begin position="515"/>
        <end position="538"/>
    </location>
</feature>
<feature type="repeat" description="ANK" evidence="3">
    <location>
        <begin position="132"/>
        <end position="164"/>
    </location>
</feature>
<dbReference type="InterPro" id="IPR002110">
    <property type="entry name" value="Ankyrin_rpt"/>
</dbReference>
<feature type="compositionally biased region" description="Basic and acidic residues" evidence="4">
    <location>
        <begin position="763"/>
        <end position="773"/>
    </location>
</feature>
<keyword evidence="2 3" id="KW-0040">ANK repeat</keyword>
<sequence length="931" mass="101523">MRGKDSQQNELFDAARRGDIERLNLWLNSKKNHRPRTPLNFLRSVQGGPRPPTSWLFSLRDASNGYTALHLAALHGHADAVLTLIEADASLLTARDRRGCLPLHLAAWNGHLPAVEALLNADRSTVDIVNNAKESSLHFASQHGHAKVVSALLQRQADAKALNARGETALDLAARFGRANVVRLLVSNCPELALQSAVECVDSSSVYPLHSAARNGHIDCLAILIDSGFDVDFVTDQGTALHVAALFGKVAIVKLLLEKDISVDIRDGQGRTVLEVLDQHENEKATDLTQMMQSRDAWSECRKLIQGHIASKQQQQLNVAVYANGEETPEKLTPNQNGGSQYQNVSSVSPNRDVIWRPLPEAVANRLATTAPRSPNRSKGDHHQSASGDRYHPPSMQAELVHMNVGDDMNDNASTISLSTLRETMSSRGSGLTSPVGRFPTRPLDGDGNRPANRATINGPPCSYQAPATYDAWEPPAKRYDNLAGTTTHPHLAYDNVPSNLLVYDNAPPPGHRRWEHDCHHDHNSAPDCKHPKRERTSSDTTAIELNKLSIAVGDLNHHDATKSDSASPQRRPGSRASVVTFACSTLERSITPNHSDSPPTPTGRAPLALPEELGGSTTTSIVSSNASPSRWSTPGPPGLSRHSLNDSYDRRSTSTVDQTSDHVTIISTSTSTPDAPPPPAWTSESRIFDTLYSNDSLRHSSERSVSPDLLTHISREQETQAELLSPISTDCSECAGSPSASMSVGGSPTKRSIVERQYSTEQRSDASIEVKMRPASRRTSTDDATAGLNESAEWQKINDIMESFGGAICRESIFADRFEPQVAVYLRDRRSHALTLQLNKATIVEDDDPLASPLLTQVAEWLRLTVALPDWAPVAHLLDSHGYDRLQFLRSTLNQRTLRDLGVGKEAQSKIFAALQSTPSAVPSAHDFTY</sequence>
<name>A0A914X7S8_9BILA</name>
<keyword evidence="5" id="KW-1185">Reference proteome</keyword>
<feature type="compositionally biased region" description="Basic and acidic residues" evidence="4">
    <location>
        <begin position="378"/>
        <end position="392"/>
    </location>
</feature>
<feature type="region of interest" description="Disordered" evidence="4">
    <location>
        <begin position="368"/>
        <end position="394"/>
    </location>
</feature>
<evidence type="ECO:0000313" key="5">
    <source>
        <dbReference type="Proteomes" id="UP000887566"/>
    </source>
</evidence>
<feature type="compositionally biased region" description="Low complexity" evidence="4">
    <location>
        <begin position="662"/>
        <end position="674"/>
    </location>
</feature>
<dbReference type="Pfam" id="PF12796">
    <property type="entry name" value="Ank_2"/>
    <property type="match status" value="2"/>
</dbReference>
<dbReference type="PROSITE" id="PS50088">
    <property type="entry name" value="ANK_REPEAT"/>
    <property type="match status" value="6"/>
</dbReference>
<feature type="compositionally biased region" description="Basic and acidic residues" evidence="4">
    <location>
        <begin position="644"/>
        <end position="653"/>
    </location>
</feature>
<dbReference type="Pfam" id="PF00023">
    <property type="entry name" value="Ank"/>
    <property type="match status" value="1"/>
</dbReference>
<proteinExistence type="predicted"/>
<feature type="region of interest" description="Disordered" evidence="4">
    <location>
        <begin position="758"/>
        <end position="788"/>
    </location>
</feature>
<keyword evidence="1" id="KW-0677">Repeat</keyword>
<feature type="compositionally biased region" description="Polar residues" evidence="4">
    <location>
        <begin position="588"/>
        <end position="598"/>
    </location>
</feature>
<feature type="compositionally biased region" description="Polar residues" evidence="4">
    <location>
        <begin position="616"/>
        <end position="633"/>
    </location>
</feature>
<dbReference type="PROSITE" id="PS50297">
    <property type="entry name" value="ANK_REP_REGION"/>
    <property type="match status" value="6"/>
</dbReference>
<evidence type="ECO:0000256" key="1">
    <source>
        <dbReference type="ARBA" id="ARBA00022737"/>
    </source>
</evidence>
<feature type="region of interest" description="Disordered" evidence="4">
    <location>
        <begin position="588"/>
        <end position="685"/>
    </location>
</feature>
<dbReference type="PANTHER" id="PTHR24174">
    <property type="entry name" value="ANKYRIN REPEAT AND STERILE ALPHA MOTIF DOMAIN-CONTAINING PROTEIN 1"/>
    <property type="match status" value="1"/>
</dbReference>
<feature type="region of interest" description="Disordered" evidence="4">
    <location>
        <begin position="426"/>
        <end position="463"/>
    </location>
</feature>
<feature type="region of interest" description="Disordered" evidence="4">
    <location>
        <begin position="559"/>
        <end position="578"/>
    </location>
</feature>
<dbReference type="Proteomes" id="UP000887566">
    <property type="component" value="Unplaced"/>
</dbReference>
<feature type="repeat" description="ANK" evidence="3">
    <location>
        <begin position="236"/>
        <end position="268"/>
    </location>
</feature>
<dbReference type="AlphaFoldDB" id="A0A914X7S8"/>